<evidence type="ECO:0000256" key="1">
    <source>
        <dbReference type="SAM" id="SignalP"/>
    </source>
</evidence>
<dbReference type="Pfam" id="PF08309">
    <property type="entry name" value="LVIVD"/>
    <property type="match status" value="2"/>
</dbReference>
<name>A0AA86IZ16_9BURK</name>
<gene>
    <name evidence="2" type="ORF">RGQ30_13940</name>
</gene>
<dbReference type="RefSeq" id="WP_130556593.1">
    <property type="nucleotide sequence ID" value="NZ_AP028947.1"/>
</dbReference>
<evidence type="ECO:0000313" key="3">
    <source>
        <dbReference type="Proteomes" id="UP001329151"/>
    </source>
</evidence>
<feature type="signal peptide" evidence="1">
    <location>
        <begin position="1"/>
        <end position="20"/>
    </location>
</feature>
<evidence type="ECO:0000313" key="2">
    <source>
        <dbReference type="EMBL" id="BET25893.1"/>
    </source>
</evidence>
<evidence type="ECO:0008006" key="4">
    <source>
        <dbReference type="Google" id="ProtNLM"/>
    </source>
</evidence>
<feature type="chain" id="PRO_5041730518" description="LVIVD repeat-containing protein" evidence="1">
    <location>
        <begin position="21"/>
        <end position="488"/>
    </location>
</feature>
<dbReference type="AlphaFoldDB" id="A0AA86IZ16"/>
<dbReference type="InterPro" id="IPR015943">
    <property type="entry name" value="WD40/YVTN_repeat-like_dom_sf"/>
</dbReference>
<protein>
    <recommendedName>
        <fullName evidence="4">LVIVD repeat-containing protein</fullName>
    </recommendedName>
</protein>
<keyword evidence="3" id="KW-1185">Reference proteome</keyword>
<organism evidence="2 3">
    <name type="scientific">Limnobacter thiooxidans</name>
    <dbReference type="NCBI Taxonomy" id="131080"/>
    <lineage>
        <taxon>Bacteria</taxon>
        <taxon>Pseudomonadati</taxon>
        <taxon>Pseudomonadota</taxon>
        <taxon>Betaproteobacteria</taxon>
        <taxon>Burkholderiales</taxon>
        <taxon>Burkholderiaceae</taxon>
        <taxon>Limnobacter</taxon>
    </lineage>
</organism>
<reference evidence="2 3" key="1">
    <citation type="submission" date="2023-10" db="EMBL/GenBank/DDBJ databases">
        <title>Complete Genome Sequence of Limnobacter thiooxidans CS-K2T, Isolated from freshwater lake sediments in Bavaria, Germany.</title>
        <authorList>
            <person name="Naruki M."/>
            <person name="Watanabe A."/>
            <person name="Warashina T."/>
            <person name="Morita T."/>
            <person name="Arakawa K."/>
        </authorList>
    </citation>
    <scope>NUCLEOTIDE SEQUENCE [LARGE SCALE GENOMIC DNA]</scope>
    <source>
        <strain evidence="2 3">CS-K2</strain>
    </source>
</reference>
<dbReference type="Proteomes" id="UP001329151">
    <property type="component" value="Chromosome"/>
</dbReference>
<keyword evidence="1" id="KW-0732">Signal</keyword>
<dbReference type="SUPFAM" id="SSF75011">
    <property type="entry name" value="3-carboxy-cis,cis-mucoante lactonizing enzyme"/>
    <property type="match status" value="1"/>
</dbReference>
<proteinExistence type="predicted"/>
<dbReference type="KEGG" id="lto:RGQ30_13940"/>
<accession>A0AA86IZ16</accession>
<dbReference type="Gene3D" id="2.130.10.10">
    <property type="entry name" value="YVTN repeat-like/Quinoprotein amine dehydrogenase"/>
    <property type="match status" value="1"/>
</dbReference>
<dbReference type="EMBL" id="AP028947">
    <property type="protein sequence ID" value="BET25893.1"/>
    <property type="molecule type" value="Genomic_DNA"/>
</dbReference>
<dbReference type="InterPro" id="IPR013211">
    <property type="entry name" value="LVIVD"/>
</dbReference>
<sequence length="488" mass="52166">MLNLYPCRLFASLLLPTLIAGCFGSSDSPSTATGNRTNPSQVVDGLNITATPQGVCGPGSREETGMQGRVSQADHDAGLAAAGFSCNTQMVGSFAPERVIGTVGGFKVERYRDKAGRDCAFADSTLLFPTNILDLELGVNVFDMSDPTKPVRTARLITPAMLSPHESLVVSQEGGVLAAVLGNPAFGPGIVDIYDVSEDCRKPVLKSSTPLGLFGHESGISPDGKTFFSGSPSTFTLVALDISNPSFPRPLWTGFYASHGLSISPDGNRAYVASFTNPAGMLVLDISEIQARKANPQVKEVSRLSWDTVTIPQNAIPFTSNGKKYIMEVDEYSGNPGPIPVAIHGSKVGAARIIDISDETKPKVISNLRLDVHNVENREKIASDPGAQNPTGGYAGHYCNIPTRVNPTIVACSMILSGLRIFDIRDPANPVEVAYFNAPVKPRVLTLPAPASNWAMSSPAFVPERKEIWYTDGYQGFYVVKVTNNAWK</sequence>